<dbReference type="Gene3D" id="3.40.50.300">
    <property type="entry name" value="P-loop containing nucleotide triphosphate hydrolases"/>
    <property type="match status" value="1"/>
</dbReference>
<evidence type="ECO:0000256" key="5">
    <source>
        <dbReference type="ARBA" id="ARBA00022777"/>
    </source>
</evidence>
<keyword evidence="6 8" id="KW-0067">ATP-binding</keyword>
<feature type="domain" description="Thymidylate kinase-like" evidence="9">
    <location>
        <begin position="5"/>
        <end position="183"/>
    </location>
</feature>
<keyword evidence="3 8" id="KW-0545">Nucleotide biosynthesis</keyword>
<accession>A0ABT4VBR7</accession>
<name>A0ABT4VBR7_9HELI</name>
<gene>
    <name evidence="8 10" type="primary">tmk</name>
    <name evidence="10" type="ORF">PF021_00465</name>
</gene>
<dbReference type="InterPro" id="IPR039430">
    <property type="entry name" value="Thymidylate_kin-like_dom"/>
</dbReference>
<evidence type="ECO:0000256" key="6">
    <source>
        <dbReference type="ARBA" id="ARBA00022840"/>
    </source>
</evidence>
<dbReference type="CDD" id="cd01672">
    <property type="entry name" value="TMPK"/>
    <property type="match status" value="1"/>
</dbReference>
<evidence type="ECO:0000256" key="7">
    <source>
        <dbReference type="ARBA" id="ARBA00048743"/>
    </source>
</evidence>
<dbReference type="PANTHER" id="PTHR10344:SF4">
    <property type="entry name" value="UMP-CMP KINASE 2, MITOCHONDRIAL"/>
    <property type="match status" value="1"/>
</dbReference>
<comment type="catalytic activity">
    <reaction evidence="7 8">
        <text>dTMP + ATP = dTDP + ADP</text>
        <dbReference type="Rhea" id="RHEA:13517"/>
        <dbReference type="ChEBI" id="CHEBI:30616"/>
        <dbReference type="ChEBI" id="CHEBI:58369"/>
        <dbReference type="ChEBI" id="CHEBI:63528"/>
        <dbReference type="ChEBI" id="CHEBI:456216"/>
        <dbReference type="EC" id="2.7.4.9"/>
    </reaction>
</comment>
<organism evidence="10 11">
    <name type="scientific">Helicobacter ibis</name>
    <dbReference type="NCBI Taxonomy" id="2962633"/>
    <lineage>
        <taxon>Bacteria</taxon>
        <taxon>Pseudomonadati</taxon>
        <taxon>Campylobacterota</taxon>
        <taxon>Epsilonproteobacteria</taxon>
        <taxon>Campylobacterales</taxon>
        <taxon>Helicobacteraceae</taxon>
        <taxon>Helicobacter</taxon>
    </lineage>
</organism>
<evidence type="ECO:0000256" key="8">
    <source>
        <dbReference type="HAMAP-Rule" id="MF_00165"/>
    </source>
</evidence>
<keyword evidence="4 8" id="KW-0547">Nucleotide-binding</keyword>
<dbReference type="SUPFAM" id="SSF52540">
    <property type="entry name" value="P-loop containing nucleoside triphosphate hydrolases"/>
    <property type="match status" value="1"/>
</dbReference>
<protein>
    <recommendedName>
        <fullName evidence="8">Thymidylate kinase</fullName>
        <ecNumber evidence="8">2.7.4.9</ecNumber>
    </recommendedName>
    <alternativeName>
        <fullName evidence="8">dTMP kinase</fullName>
    </alternativeName>
</protein>
<comment type="similarity">
    <text evidence="1 8">Belongs to the thymidylate kinase family.</text>
</comment>
<keyword evidence="11" id="KW-1185">Reference proteome</keyword>
<dbReference type="PANTHER" id="PTHR10344">
    <property type="entry name" value="THYMIDYLATE KINASE"/>
    <property type="match status" value="1"/>
</dbReference>
<evidence type="ECO:0000259" key="9">
    <source>
        <dbReference type="Pfam" id="PF02223"/>
    </source>
</evidence>
<dbReference type="Pfam" id="PF02223">
    <property type="entry name" value="Thymidylate_kin"/>
    <property type="match status" value="1"/>
</dbReference>
<sequence length="190" mass="21378">MYIALEGIDTCGKSTQIKSLKLHYKDAIFTKEPGGSKIGEKLREILLYDCESLSKEAEILLFLADRAQHIKEIIKPNKEKLIISDRSLVSGIAYATDFDFEILQTLNLFATSGVVPDYVVFLEISENELITRLGKKEMDNIEKRGVEYLLSLQSRILDTIRLLGIPYCIINASDEVGAITNEIISFIDSK</sequence>
<feature type="binding site" evidence="8">
    <location>
        <begin position="7"/>
        <end position="14"/>
    </location>
    <ligand>
        <name>ATP</name>
        <dbReference type="ChEBI" id="CHEBI:30616"/>
    </ligand>
</feature>
<comment type="function">
    <text evidence="8">Phosphorylation of dTMP to form dTDP in both de novo and salvage pathways of dTTP synthesis.</text>
</comment>
<evidence type="ECO:0000256" key="1">
    <source>
        <dbReference type="ARBA" id="ARBA00009776"/>
    </source>
</evidence>
<evidence type="ECO:0000313" key="11">
    <source>
        <dbReference type="Proteomes" id="UP001210261"/>
    </source>
</evidence>
<keyword evidence="2 8" id="KW-0808">Transferase</keyword>
<keyword evidence="5 8" id="KW-0418">Kinase</keyword>
<evidence type="ECO:0000256" key="3">
    <source>
        <dbReference type="ARBA" id="ARBA00022727"/>
    </source>
</evidence>
<dbReference type="Proteomes" id="UP001210261">
    <property type="component" value="Unassembled WGS sequence"/>
</dbReference>
<dbReference type="GO" id="GO:0004798">
    <property type="term" value="F:dTMP kinase activity"/>
    <property type="evidence" value="ECO:0007669"/>
    <property type="project" value="UniProtKB-EC"/>
</dbReference>
<evidence type="ECO:0000313" key="10">
    <source>
        <dbReference type="EMBL" id="MDA3968145.1"/>
    </source>
</evidence>
<comment type="caution">
    <text evidence="10">The sequence shown here is derived from an EMBL/GenBank/DDBJ whole genome shotgun (WGS) entry which is preliminary data.</text>
</comment>
<evidence type="ECO:0000256" key="4">
    <source>
        <dbReference type="ARBA" id="ARBA00022741"/>
    </source>
</evidence>
<dbReference type="NCBIfam" id="TIGR00041">
    <property type="entry name" value="DTMP_kinase"/>
    <property type="match status" value="1"/>
</dbReference>
<reference evidence="10 11" key="1">
    <citation type="submission" date="2023-01" db="EMBL/GenBank/DDBJ databases">
        <title>Description of Helicobacter ibis sp. nov. isolated from faecal droppings of black-faced ibis (Theristicus melanopis).</title>
        <authorList>
            <person name="Lopez-Cantillo M."/>
            <person name="Vidal-Veuthey B."/>
            <person name="Mella A."/>
            <person name="De La Haba R."/>
            <person name="Collado L."/>
        </authorList>
    </citation>
    <scope>NUCLEOTIDE SEQUENCE [LARGE SCALE GENOMIC DNA]</scope>
    <source>
        <strain evidence="10 11">A82</strain>
    </source>
</reference>
<dbReference type="InterPro" id="IPR018094">
    <property type="entry name" value="Thymidylate_kinase"/>
</dbReference>
<dbReference type="EC" id="2.7.4.9" evidence="8"/>
<evidence type="ECO:0000256" key="2">
    <source>
        <dbReference type="ARBA" id="ARBA00022679"/>
    </source>
</evidence>
<dbReference type="RefSeq" id="WP_271020434.1">
    <property type="nucleotide sequence ID" value="NZ_JAQHXR010000001.1"/>
</dbReference>
<proteinExistence type="inferred from homology"/>
<dbReference type="EMBL" id="JAQHXR010000001">
    <property type="protein sequence ID" value="MDA3968145.1"/>
    <property type="molecule type" value="Genomic_DNA"/>
</dbReference>
<dbReference type="InterPro" id="IPR027417">
    <property type="entry name" value="P-loop_NTPase"/>
</dbReference>
<dbReference type="HAMAP" id="MF_00165">
    <property type="entry name" value="Thymidylate_kinase"/>
    <property type="match status" value="1"/>
</dbReference>